<keyword evidence="3" id="KW-1185">Reference proteome</keyword>
<dbReference type="EMBL" id="CP090978">
    <property type="protein sequence ID" value="UJF33596.1"/>
    <property type="molecule type" value="Genomic_DNA"/>
</dbReference>
<evidence type="ECO:0000256" key="1">
    <source>
        <dbReference type="SAM" id="Phobius"/>
    </source>
</evidence>
<keyword evidence="1" id="KW-1133">Transmembrane helix</keyword>
<feature type="transmembrane region" description="Helical" evidence="1">
    <location>
        <begin position="65"/>
        <end position="87"/>
    </location>
</feature>
<proteinExistence type="predicted"/>
<keyword evidence="1" id="KW-0812">Transmembrane</keyword>
<organism evidence="2 3">
    <name type="scientific">Paenibacillus hexagrammi</name>
    <dbReference type="NCBI Taxonomy" id="2908839"/>
    <lineage>
        <taxon>Bacteria</taxon>
        <taxon>Bacillati</taxon>
        <taxon>Bacillota</taxon>
        <taxon>Bacilli</taxon>
        <taxon>Bacillales</taxon>
        <taxon>Paenibacillaceae</taxon>
        <taxon>Paenibacillus</taxon>
    </lineage>
</organism>
<dbReference type="RefSeq" id="WP_235119969.1">
    <property type="nucleotide sequence ID" value="NZ_CP090978.1"/>
</dbReference>
<reference evidence="2 3" key="1">
    <citation type="journal article" date="2024" name="Int. J. Syst. Evol. Microbiol.">
        <title>Paenibacillus hexagrammi sp. nov., a novel bacterium isolated from the gut content of Hexagrammos agrammus.</title>
        <authorList>
            <person name="Jung H.K."/>
            <person name="Kim D.G."/>
            <person name="Zin H."/>
            <person name="Park J."/>
            <person name="Jung H."/>
            <person name="Kim Y.O."/>
            <person name="Kong H.J."/>
            <person name="Kim J.W."/>
            <person name="Kim Y.S."/>
        </authorList>
    </citation>
    <scope>NUCLEOTIDE SEQUENCE [LARGE SCALE GENOMIC DNA]</scope>
    <source>
        <strain evidence="2 3">YPD9-1</strain>
    </source>
</reference>
<feature type="transmembrane region" description="Helical" evidence="1">
    <location>
        <begin position="6"/>
        <end position="22"/>
    </location>
</feature>
<gene>
    <name evidence="2" type="ORF">L0M14_29610</name>
</gene>
<dbReference type="Proteomes" id="UP001649230">
    <property type="component" value="Chromosome"/>
</dbReference>
<evidence type="ECO:0000313" key="3">
    <source>
        <dbReference type="Proteomes" id="UP001649230"/>
    </source>
</evidence>
<evidence type="ECO:0000313" key="2">
    <source>
        <dbReference type="EMBL" id="UJF33596.1"/>
    </source>
</evidence>
<accession>A0ABY3SI09</accession>
<protein>
    <submittedName>
        <fullName evidence="2">Uncharacterized protein</fullName>
    </submittedName>
</protein>
<sequence length="115" mass="12804">MEYAHVIQYISCFLFGMIAYRNKWLDRIPHRVGLTWLLLGICIAVLRYSTDWIPYAGGGAGAEAFVYAVTETAMCYGLCVGLIYFFIEGSPVQTACIGSYRKTATASTSSIFRFS</sequence>
<keyword evidence="1" id="KW-0472">Membrane</keyword>
<name>A0ABY3SI09_9BACL</name>
<feature type="transmembrane region" description="Helical" evidence="1">
    <location>
        <begin position="34"/>
        <end position="53"/>
    </location>
</feature>